<gene>
    <name evidence="3" type="primary">LOC112681556</name>
</gene>
<feature type="transmembrane region" description="Helical" evidence="1">
    <location>
        <begin position="82"/>
        <end position="101"/>
    </location>
</feature>
<protein>
    <submittedName>
        <fullName evidence="3">Uncharacterized protein LOC112681556</fullName>
    </submittedName>
</protein>
<evidence type="ECO:0000313" key="3">
    <source>
        <dbReference type="RefSeq" id="XP_025407586.1"/>
    </source>
</evidence>
<dbReference type="AlphaFoldDB" id="A0A8B8FAE1"/>
<evidence type="ECO:0000256" key="1">
    <source>
        <dbReference type="SAM" id="Phobius"/>
    </source>
</evidence>
<accession>A0A8B8FAE1</accession>
<proteinExistence type="predicted"/>
<dbReference type="Proteomes" id="UP000694846">
    <property type="component" value="Unplaced"/>
</dbReference>
<organism evidence="2 3">
    <name type="scientific">Sipha flava</name>
    <name type="common">yellow sugarcane aphid</name>
    <dbReference type="NCBI Taxonomy" id="143950"/>
    <lineage>
        <taxon>Eukaryota</taxon>
        <taxon>Metazoa</taxon>
        <taxon>Ecdysozoa</taxon>
        <taxon>Arthropoda</taxon>
        <taxon>Hexapoda</taxon>
        <taxon>Insecta</taxon>
        <taxon>Pterygota</taxon>
        <taxon>Neoptera</taxon>
        <taxon>Paraneoptera</taxon>
        <taxon>Hemiptera</taxon>
        <taxon>Sternorrhyncha</taxon>
        <taxon>Aphidomorpha</taxon>
        <taxon>Aphidoidea</taxon>
        <taxon>Aphididae</taxon>
        <taxon>Sipha</taxon>
    </lineage>
</organism>
<keyword evidence="1" id="KW-0472">Membrane</keyword>
<keyword evidence="1" id="KW-0812">Transmembrane</keyword>
<keyword evidence="2" id="KW-1185">Reference proteome</keyword>
<keyword evidence="1" id="KW-1133">Transmembrane helix</keyword>
<dbReference type="OrthoDB" id="6609626at2759"/>
<evidence type="ECO:0000313" key="2">
    <source>
        <dbReference type="Proteomes" id="UP000694846"/>
    </source>
</evidence>
<reference evidence="3" key="1">
    <citation type="submission" date="2025-08" db="UniProtKB">
        <authorList>
            <consortium name="RefSeq"/>
        </authorList>
    </citation>
    <scope>IDENTIFICATION</scope>
    <source>
        <tissue evidence="3">Whole body</tissue>
    </source>
</reference>
<dbReference type="RefSeq" id="XP_025407586.1">
    <property type="nucleotide sequence ID" value="XM_025551801.1"/>
</dbReference>
<name>A0A8B8FAE1_9HEMI</name>
<sequence>MYDKRRQIYPAFPKSLIESIEQLKSMHNNDVLKFKGEQFIFVPDNKLFVCITTEQNLSCMINSSDFFVDGTFNYAPKHYIQLYTINCLQFGFYIPVVYFFLPHKSKQTYIDMWLFLQELSEKLIFKRLVIQKLLLDFEISAHEACREMFPNVEIQACRFHLGQCWWRKINSEQRLRTAYTNDDELEKWLKLFFGLPFLSPHEIENAFIELVSICPNLDIGFLFSDYILKTYVEDHCLFPPKIWAQEPSENPRTTNGSENFHRTYNAQFQSPHPSVHLIIAVLKETQEETCTKIKTVSKGLLQNDLLSLKLQI</sequence>
<dbReference type="GeneID" id="112681556"/>